<evidence type="ECO:0000313" key="3">
    <source>
        <dbReference type="Proteomes" id="UP000006101"/>
    </source>
</evidence>
<reference evidence="2 3" key="1">
    <citation type="journal article" date="2012" name="J. Bacteriol.">
        <title>Draft Genome Sequence of an Ammonia-Oxidizing Archaeon, "Candidatus Nitrosopumilus koreensis" AR1, from Marine Sediment.</title>
        <authorList>
            <person name="Park S.J."/>
            <person name="Kim J.G."/>
            <person name="Jung M.Y."/>
            <person name="Kim S.J."/>
            <person name="Cha I.T."/>
            <person name="Kwon K."/>
            <person name="Lee J.H."/>
            <person name="Rhee S.K."/>
        </authorList>
    </citation>
    <scope>NUCLEOTIDE SEQUENCE [LARGE SCALE GENOMIC DNA]</scope>
    <source>
        <strain evidence="2 3">AR1</strain>
    </source>
</reference>
<dbReference type="AlphaFoldDB" id="K0B5W2"/>
<name>K0B5W2_9ARCH</name>
<protein>
    <submittedName>
        <fullName evidence="2">Uncharacterized protein</fullName>
    </submittedName>
</protein>
<dbReference type="HOGENOM" id="CLU_1485836_0_0_2"/>
<proteinExistence type="predicted"/>
<keyword evidence="1" id="KW-0175">Coiled coil</keyword>
<feature type="coiled-coil region" evidence="1">
    <location>
        <begin position="24"/>
        <end position="55"/>
    </location>
</feature>
<evidence type="ECO:0000256" key="1">
    <source>
        <dbReference type="SAM" id="Coils"/>
    </source>
</evidence>
<gene>
    <name evidence="2" type="ORF">NKOR_04790</name>
</gene>
<dbReference type="Proteomes" id="UP000006101">
    <property type="component" value="Chromosome"/>
</dbReference>
<dbReference type="STRING" id="1229908.NKOR_04790"/>
<keyword evidence="3" id="KW-1185">Reference proteome</keyword>
<accession>K0B5W2</accession>
<dbReference type="RefSeq" id="WP_014963230.1">
    <property type="nucleotide sequence ID" value="NC_018655.1"/>
</dbReference>
<sequence length="181" mass="21051">MSLIKFNVIDEFKTYLENNVVETKKELEKISKIAGEKLRSQEKELENDKEFLSIKEKLEDKSDEKKTKKTKKQTSSNWIKYNSLNLYNGMGIKGELELYFKEIESLKIKLEKLQSAKETLDGLVSKGLKNNLNSIVYEDGGQFEIALLKNSKEVREKFKFKTEFTVPAKLEKPLFVESLLK</sequence>
<dbReference type="GeneID" id="13724994"/>
<evidence type="ECO:0000313" key="2">
    <source>
        <dbReference type="EMBL" id="AFS80844.1"/>
    </source>
</evidence>
<organism evidence="2 3">
    <name type="scientific">Candidatus Nitrosopumilus koreensis AR1</name>
    <dbReference type="NCBI Taxonomy" id="1229908"/>
    <lineage>
        <taxon>Archaea</taxon>
        <taxon>Nitrososphaerota</taxon>
        <taxon>Nitrososphaeria</taxon>
        <taxon>Nitrosopumilales</taxon>
        <taxon>Nitrosopumilaceae</taxon>
        <taxon>Nitrosopumilus</taxon>
    </lineage>
</organism>
<dbReference type="KEGG" id="nkr:NKOR_04790"/>
<dbReference type="EMBL" id="CP003842">
    <property type="protein sequence ID" value="AFS80844.1"/>
    <property type="molecule type" value="Genomic_DNA"/>
</dbReference>
<feature type="coiled-coil region" evidence="1">
    <location>
        <begin position="96"/>
        <end position="123"/>
    </location>
</feature>
<dbReference type="PATRIC" id="fig|1229908.8.peg.1042"/>